<dbReference type="KEGG" id="tpz:Tph_c01830"/>
<gene>
    <name evidence="2" type="ordered locus">Tph_c01830</name>
</gene>
<dbReference type="Proteomes" id="UP000000467">
    <property type="component" value="Chromosome"/>
</dbReference>
<evidence type="ECO:0000313" key="3">
    <source>
        <dbReference type="Proteomes" id="UP000000467"/>
    </source>
</evidence>
<dbReference type="HOGENOM" id="CLU_1467557_0_0_9"/>
<feature type="chain" id="PRO_5003880354" evidence="1">
    <location>
        <begin position="25"/>
        <end position="184"/>
    </location>
</feature>
<dbReference type="EMBL" id="CP003732">
    <property type="protein sequence ID" value="AFV10431.1"/>
    <property type="molecule type" value="Genomic_DNA"/>
</dbReference>
<keyword evidence="3" id="KW-1185">Reference proteome</keyword>
<sequence length="184" mass="20795">MLRKKFIPLLLAAAVLVGAGTAYAGHGFAVRAGEKNQKQVQSQNTSNGKSWWQSFCQTTPKRIGSIIHNEGETNRLKAQVRQKSLDVKREIQQLRLQGTPLTQEQMECIRQATALLRQSRTSLSSEELSVGQVMSRLRSHKKMRNAEGCIREMDRIINIQQQRNAVLKGTLRQLEELEKTLKSA</sequence>
<evidence type="ECO:0000313" key="2">
    <source>
        <dbReference type="EMBL" id="AFV10431.1"/>
    </source>
</evidence>
<dbReference type="STRING" id="1089553.Tph_c01830"/>
<feature type="signal peptide" evidence="1">
    <location>
        <begin position="1"/>
        <end position="24"/>
    </location>
</feature>
<keyword evidence="1" id="KW-0732">Signal</keyword>
<reference evidence="2 3" key="1">
    <citation type="journal article" date="2012" name="BMC Genomics">
        <title>Genome-guided analysis of physiological and morphological traits of the fermentative acetate oxidizer Thermacetogenium phaeum.</title>
        <authorList>
            <person name="Oehler D."/>
            <person name="Poehlein A."/>
            <person name="Leimbach A."/>
            <person name="Muller N."/>
            <person name="Daniel R."/>
            <person name="Gottschalk G."/>
            <person name="Schink B."/>
        </authorList>
    </citation>
    <scope>NUCLEOTIDE SEQUENCE [LARGE SCALE GENOMIC DNA]</scope>
    <source>
        <strain evidence="3">ATCC BAA-254 / DSM 26808 / PB</strain>
    </source>
</reference>
<protein>
    <submittedName>
        <fullName evidence="2">Uncharacterized protein</fullName>
    </submittedName>
</protein>
<evidence type="ECO:0000256" key="1">
    <source>
        <dbReference type="SAM" id="SignalP"/>
    </source>
</evidence>
<dbReference type="AlphaFoldDB" id="K4LBZ2"/>
<dbReference type="RefSeq" id="WP_015049351.1">
    <property type="nucleotide sequence ID" value="NC_018870.1"/>
</dbReference>
<name>K4LBZ2_THEPS</name>
<accession>K4LBZ2</accession>
<organism evidence="2 3">
    <name type="scientific">Thermacetogenium phaeum (strain ATCC BAA-254 / DSM 26808 / PB)</name>
    <dbReference type="NCBI Taxonomy" id="1089553"/>
    <lineage>
        <taxon>Bacteria</taxon>
        <taxon>Bacillati</taxon>
        <taxon>Bacillota</taxon>
        <taxon>Clostridia</taxon>
        <taxon>Thermoanaerobacterales</taxon>
        <taxon>Thermoanaerobacteraceae</taxon>
        <taxon>Thermacetogenium</taxon>
    </lineage>
</organism>
<proteinExistence type="predicted"/>